<dbReference type="Gramene" id="Psat04G0632500-T1">
    <property type="protein sequence ID" value="KAI5423290.1"/>
    <property type="gene ID" value="KIW84_046325"/>
</dbReference>
<proteinExistence type="predicted"/>
<dbReference type="AlphaFoldDB" id="A0A9D5AYF9"/>
<accession>A0A9D5AYF9</accession>
<evidence type="ECO:0000313" key="1">
    <source>
        <dbReference type="EMBL" id="KAI5423290.1"/>
    </source>
</evidence>
<protein>
    <submittedName>
        <fullName evidence="1">Uncharacterized protein</fullName>
    </submittedName>
</protein>
<dbReference type="Proteomes" id="UP001058974">
    <property type="component" value="Chromosome 4"/>
</dbReference>
<name>A0A9D5AYF9_PEA</name>
<evidence type="ECO:0000313" key="2">
    <source>
        <dbReference type="Proteomes" id="UP001058974"/>
    </source>
</evidence>
<comment type="caution">
    <text evidence="1">The sequence shown here is derived from an EMBL/GenBank/DDBJ whole genome shotgun (WGS) entry which is preliminary data.</text>
</comment>
<dbReference type="EMBL" id="JAMSHJ010000004">
    <property type="protein sequence ID" value="KAI5423290.1"/>
    <property type="molecule type" value="Genomic_DNA"/>
</dbReference>
<keyword evidence="2" id="KW-1185">Reference proteome</keyword>
<reference evidence="1 2" key="1">
    <citation type="journal article" date="2022" name="Nat. Genet.">
        <title>Improved pea reference genome and pan-genome highlight genomic features and evolutionary characteristics.</title>
        <authorList>
            <person name="Yang T."/>
            <person name="Liu R."/>
            <person name="Luo Y."/>
            <person name="Hu S."/>
            <person name="Wang D."/>
            <person name="Wang C."/>
            <person name="Pandey M.K."/>
            <person name="Ge S."/>
            <person name="Xu Q."/>
            <person name="Li N."/>
            <person name="Li G."/>
            <person name="Huang Y."/>
            <person name="Saxena R.K."/>
            <person name="Ji Y."/>
            <person name="Li M."/>
            <person name="Yan X."/>
            <person name="He Y."/>
            <person name="Liu Y."/>
            <person name="Wang X."/>
            <person name="Xiang C."/>
            <person name="Varshney R.K."/>
            <person name="Ding H."/>
            <person name="Gao S."/>
            <person name="Zong X."/>
        </authorList>
    </citation>
    <scope>NUCLEOTIDE SEQUENCE [LARGE SCALE GENOMIC DNA]</scope>
    <source>
        <strain evidence="1 2">cv. Zhongwan 6</strain>
    </source>
</reference>
<organism evidence="1 2">
    <name type="scientific">Pisum sativum</name>
    <name type="common">Garden pea</name>
    <name type="synonym">Lathyrus oleraceus</name>
    <dbReference type="NCBI Taxonomy" id="3888"/>
    <lineage>
        <taxon>Eukaryota</taxon>
        <taxon>Viridiplantae</taxon>
        <taxon>Streptophyta</taxon>
        <taxon>Embryophyta</taxon>
        <taxon>Tracheophyta</taxon>
        <taxon>Spermatophyta</taxon>
        <taxon>Magnoliopsida</taxon>
        <taxon>eudicotyledons</taxon>
        <taxon>Gunneridae</taxon>
        <taxon>Pentapetalae</taxon>
        <taxon>rosids</taxon>
        <taxon>fabids</taxon>
        <taxon>Fabales</taxon>
        <taxon>Fabaceae</taxon>
        <taxon>Papilionoideae</taxon>
        <taxon>50 kb inversion clade</taxon>
        <taxon>NPAAA clade</taxon>
        <taxon>Hologalegina</taxon>
        <taxon>IRL clade</taxon>
        <taxon>Fabeae</taxon>
        <taxon>Lathyrus</taxon>
    </lineage>
</organism>
<gene>
    <name evidence="1" type="ORF">KIW84_046325</name>
</gene>
<sequence length="181" mass="21450">MKAKNVGVLRLRNLIVMNKACLENPIWNLNRGRDDLWCKLRPLIDKWELTDIGIVENINALENCWIETSTSIQNYLINNLNNHHPIFVAELVNDKGGWDWCRLRLMFQEYILEKIAAIHPPNKDMGRDVSIRGRANNGIFSTKSAYEALFDEDCNNRQNKWKKMWELKVLERIWVFTWQVH</sequence>